<protein>
    <recommendedName>
        <fullName evidence="1">DUF218 domain-containing protein</fullName>
    </recommendedName>
</protein>
<name>A0A238L6X3_9RHOB</name>
<dbReference type="Gene3D" id="3.40.50.620">
    <property type="entry name" value="HUPs"/>
    <property type="match status" value="1"/>
</dbReference>
<evidence type="ECO:0000313" key="3">
    <source>
        <dbReference type="Proteomes" id="UP000207598"/>
    </source>
</evidence>
<dbReference type="PANTHER" id="PTHR30336">
    <property type="entry name" value="INNER MEMBRANE PROTEIN, PROBABLE PERMEASE"/>
    <property type="match status" value="1"/>
</dbReference>
<keyword evidence="3" id="KW-1185">Reference proteome</keyword>
<dbReference type="InterPro" id="IPR003848">
    <property type="entry name" value="DUF218"/>
</dbReference>
<dbReference type="Pfam" id="PF02698">
    <property type="entry name" value="DUF218"/>
    <property type="match status" value="1"/>
</dbReference>
<dbReference type="Proteomes" id="UP000207598">
    <property type="component" value="Unassembled WGS sequence"/>
</dbReference>
<feature type="domain" description="DUF218" evidence="1">
    <location>
        <begin position="18"/>
        <end position="160"/>
    </location>
</feature>
<dbReference type="EMBL" id="FXYF01000027">
    <property type="protein sequence ID" value="SMX50749.1"/>
    <property type="molecule type" value="Genomic_DNA"/>
</dbReference>
<sequence length="173" mass="18805">MHTGCAYLWRMTERDKPVALVLGAAVRPGGVPSPALERRARHAAGLWHAGQVRALVLTGGVHTYPPSEAEVMAQVCRAEGIPATALYRETAALTTQDNIRLSLPILAALGATEVVIVTDRYHAARARLVARRAGLRARVSCPRLTGAPMWRVARAWLREALALAWYWARGAGR</sequence>
<organism evidence="2 3">
    <name type="scientific">Maliponia aquimaris</name>
    <dbReference type="NCBI Taxonomy" id="1673631"/>
    <lineage>
        <taxon>Bacteria</taxon>
        <taxon>Pseudomonadati</taxon>
        <taxon>Pseudomonadota</taxon>
        <taxon>Alphaproteobacteria</taxon>
        <taxon>Rhodobacterales</taxon>
        <taxon>Paracoccaceae</taxon>
        <taxon>Maliponia</taxon>
    </lineage>
</organism>
<dbReference type="AlphaFoldDB" id="A0A238L6X3"/>
<evidence type="ECO:0000313" key="2">
    <source>
        <dbReference type="EMBL" id="SMX50749.1"/>
    </source>
</evidence>
<proteinExistence type="predicted"/>
<dbReference type="InterPro" id="IPR051599">
    <property type="entry name" value="Cell_Envelope_Assoc"/>
</dbReference>
<dbReference type="PANTHER" id="PTHR30336:SF20">
    <property type="entry name" value="DUF218 DOMAIN-CONTAINING PROTEIN"/>
    <property type="match status" value="1"/>
</dbReference>
<reference evidence="2 3" key="1">
    <citation type="submission" date="2017-05" db="EMBL/GenBank/DDBJ databases">
        <authorList>
            <person name="Song R."/>
            <person name="Chenine A.L."/>
            <person name="Ruprecht R.M."/>
        </authorList>
    </citation>
    <scope>NUCLEOTIDE SEQUENCE [LARGE SCALE GENOMIC DNA]</scope>
    <source>
        <strain evidence="2 3">CECT 8898</strain>
    </source>
</reference>
<gene>
    <name evidence="2" type="ORF">MAA8898_04964</name>
</gene>
<evidence type="ECO:0000259" key="1">
    <source>
        <dbReference type="Pfam" id="PF02698"/>
    </source>
</evidence>
<dbReference type="InterPro" id="IPR014729">
    <property type="entry name" value="Rossmann-like_a/b/a_fold"/>
</dbReference>
<dbReference type="CDD" id="cd06259">
    <property type="entry name" value="YdcF-like"/>
    <property type="match status" value="1"/>
</dbReference>
<accession>A0A238L6X3</accession>
<dbReference type="GO" id="GO:0005886">
    <property type="term" value="C:plasma membrane"/>
    <property type="evidence" value="ECO:0007669"/>
    <property type="project" value="TreeGrafter"/>
</dbReference>